<dbReference type="PROSITE" id="PS00107">
    <property type="entry name" value="PROTEIN_KINASE_ATP"/>
    <property type="match status" value="1"/>
</dbReference>
<evidence type="ECO:0000256" key="4">
    <source>
        <dbReference type="PROSITE-ProRule" id="PRU10141"/>
    </source>
</evidence>
<dbReference type="Gene3D" id="1.10.510.10">
    <property type="entry name" value="Transferase(Phosphotransferase) domain 1"/>
    <property type="match status" value="1"/>
</dbReference>
<dbReference type="GO" id="GO:0005524">
    <property type="term" value="F:ATP binding"/>
    <property type="evidence" value="ECO:0007669"/>
    <property type="project" value="UniProtKB-UniRule"/>
</dbReference>
<feature type="region of interest" description="Disordered" evidence="6">
    <location>
        <begin position="303"/>
        <end position="328"/>
    </location>
</feature>
<keyword evidence="1 5" id="KW-0418">Kinase</keyword>
<dbReference type="PRINTS" id="PR00109">
    <property type="entry name" value="TYRKINASE"/>
</dbReference>
<dbReference type="SMART" id="SM00220">
    <property type="entry name" value="S_TKc"/>
    <property type="match status" value="1"/>
</dbReference>
<dbReference type="InterPro" id="IPR008271">
    <property type="entry name" value="Ser/Thr_kinase_AS"/>
</dbReference>
<dbReference type="Pfam" id="PF07714">
    <property type="entry name" value="PK_Tyr_Ser-Thr"/>
    <property type="match status" value="1"/>
</dbReference>
<evidence type="ECO:0000256" key="6">
    <source>
        <dbReference type="SAM" id="MobiDB-lite"/>
    </source>
</evidence>
<reference evidence="8" key="1">
    <citation type="submission" date="2025-08" db="UniProtKB">
        <authorList>
            <consortium name="Ensembl"/>
        </authorList>
    </citation>
    <scope>IDENTIFICATION</scope>
</reference>
<dbReference type="SUPFAM" id="SSF56112">
    <property type="entry name" value="Protein kinase-like (PK-like)"/>
    <property type="match status" value="1"/>
</dbReference>
<feature type="compositionally biased region" description="Polar residues" evidence="6">
    <location>
        <begin position="303"/>
        <end position="325"/>
    </location>
</feature>
<organism evidence="8 9">
    <name type="scientific">Kryptolebias marmoratus</name>
    <name type="common">Mangrove killifish</name>
    <name type="synonym">Rivulus marmoratus</name>
    <dbReference type="NCBI Taxonomy" id="37003"/>
    <lineage>
        <taxon>Eukaryota</taxon>
        <taxon>Metazoa</taxon>
        <taxon>Chordata</taxon>
        <taxon>Craniata</taxon>
        <taxon>Vertebrata</taxon>
        <taxon>Euteleostomi</taxon>
        <taxon>Actinopterygii</taxon>
        <taxon>Neopterygii</taxon>
        <taxon>Teleostei</taxon>
        <taxon>Neoteleostei</taxon>
        <taxon>Acanthomorphata</taxon>
        <taxon>Ovalentaria</taxon>
        <taxon>Atherinomorphae</taxon>
        <taxon>Cyprinodontiformes</taxon>
        <taxon>Rivulidae</taxon>
        <taxon>Kryptolebias</taxon>
    </lineage>
</organism>
<keyword evidence="3 4" id="KW-0067">ATP-binding</keyword>
<dbReference type="InterPro" id="IPR051681">
    <property type="entry name" value="Ser/Thr_Kinases-Pseudokinases"/>
</dbReference>
<dbReference type="PROSITE" id="PS50011">
    <property type="entry name" value="PROTEIN_KINASE_DOM"/>
    <property type="match status" value="1"/>
</dbReference>
<evidence type="ECO:0000256" key="1">
    <source>
        <dbReference type="ARBA" id="ARBA00022527"/>
    </source>
</evidence>
<dbReference type="PANTHER" id="PTHR44329">
    <property type="entry name" value="SERINE/THREONINE-PROTEIN KINASE TNNI3K-RELATED"/>
    <property type="match status" value="1"/>
</dbReference>
<keyword evidence="9" id="KW-1185">Reference proteome</keyword>
<evidence type="ECO:0000256" key="5">
    <source>
        <dbReference type="RuleBase" id="RU000304"/>
    </source>
</evidence>
<reference evidence="8" key="2">
    <citation type="submission" date="2025-09" db="UniProtKB">
        <authorList>
            <consortium name="Ensembl"/>
        </authorList>
    </citation>
    <scope>IDENTIFICATION</scope>
</reference>
<evidence type="ECO:0000256" key="2">
    <source>
        <dbReference type="ARBA" id="ARBA00022741"/>
    </source>
</evidence>
<dbReference type="GeneTree" id="ENSGT00940000160206"/>
<evidence type="ECO:0000313" key="9">
    <source>
        <dbReference type="Proteomes" id="UP000264800"/>
    </source>
</evidence>
<evidence type="ECO:0000259" key="7">
    <source>
        <dbReference type="PROSITE" id="PS50011"/>
    </source>
</evidence>
<sequence length="353" mass="39801">MAQASSVVIRDTDLEEWNYIGSGGFGDIYKACHKTWGLDVAIKLPLQSRRAEEKALVNEANNMKILEFDFVLRIYGIYDGTPPRKGISSQRGIVMEYMRRGSIETLQKNLAGPPPLPLAFRLAYQVALGINFLHLKNVLHQDLKPSNVLLTDELNAKLADFGLSRVTTSVLKTSDKTEGDFGGTLKYMPPEALKNVSYEPARSFDIYSYGILLWSIFTGQEPYEGKNDSLVKLRIPEGDRPEVKLEGMEELVTLMTKCWDKNPENRPKSEEIMKETKKMFSKHQRKVTAAVFEVLSKLDSPTSDQFPLTGGADSNTSHPSENAKSNDIVDHPRFTTQVFFKCTKFKHKVTRIS</sequence>
<feature type="domain" description="Protein kinase" evidence="7">
    <location>
        <begin position="14"/>
        <end position="280"/>
    </location>
</feature>
<dbReference type="InterPro" id="IPR001245">
    <property type="entry name" value="Ser-Thr/Tyr_kinase_cat_dom"/>
</dbReference>
<keyword evidence="2 4" id="KW-0547">Nucleotide-binding</keyword>
<comment type="similarity">
    <text evidence="5">Belongs to the protein kinase superfamily.</text>
</comment>
<accession>A0A3Q3FZW2</accession>
<dbReference type="PANTHER" id="PTHR44329:SF297">
    <property type="entry name" value="RECEPTOR-INTERACTING SERINE_THREONINE-PROTEIN KINASE 3"/>
    <property type="match status" value="1"/>
</dbReference>
<dbReference type="Proteomes" id="UP000264800">
    <property type="component" value="Unplaced"/>
</dbReference>
<dbReference type="AlphaFoldDB" id="A0A3Q3FZW2"/>
<name>A0A3Q3FZW2_KRYMA</name>
<dbReference type="InterPro" id="IPR011009">
    <property type="entry name" value="Kinase-like_dom_sf"/>
</dbReference>
<dbReference type="STRING" id="37003.ENSKMAP00000017777"/>
<keyword evidence="1 5" id="KW-0808">Transferase</keyword>
<protein>
    <submittedName>
        <fullName evidence="8">Receptor-interacting serine/threonine-protein kinase 3-like</fullName>
    </submittedName>
</protein>
<dbReference type="InterPro" id="IPR017441">
    <property type="entry name" value="Protein_kinase_ATP_BS"/>
</dbReference>
<dbReference type="GO" id="GO:0004706">
    <property type="term" value="F:JUN kinase kinase kinase activity"/>
    <property type="evidence" value="ECO:0007669"/>
    <property type="project" value="TreeGrafter"/>
</dbReference>
<dbReference type="Ensembl" id="ENSKMAT00000018025.1">
    <property type="protein sequence ID" value="ENSKMAP00000017777.1"/>
    <property type="gene ID" value="ENSKMAG00000013249.1"/>
</dbReference>
<feature type="binding site" evidence="4">
    <location>
        <position position="43"/>
    </location>
    <ligand>
        <name>ATP</name>
        <dbReference type="ChEBI" id="CHEBI:30616"/>
    </ligand>
</feature>
<dbReference type="OMA" id="TIQYMPP"/>
<evidence type="ECO:0000256" key="3">
    <source>
        <dbReference type="ARBA" id="ARBA00022840"/>
    </source>
</evidence>
<dbReference type="PROSITE" id="PS00108">
    <property type="entry name" value="PROTEIN_KINASE_ST"/>
    <property type="match status" value="1"/>
</dbReference>
<dbReference type="InterPro" id="IPR000719">
    <property type="entry name" value="Prot_kinase_dom"/>
</dbReference>
<keyword evidence="1 5" id="KW-0723">Serine/threonine-protein kinase</keyword>
<evidence type="ECO:0000313" key="8">
    <source>
        <dbReference type="Ensembl" id="ENSKMAP00000017777.1"/>
    </source>
</evidence>
<proteinExistence type="inferred from homology"/>